<name>A0A3M7M496_9PLEO</name>
<accession>A0A3M7M496</accession>
<dbReference type="AlphaFoldDB" id="A0A3M7M496"/>
<keyword evidence="3" id="KW-1185">Reference proteome</keyword>
<sequence length="250" mass="24344">MRYTLLALATAASFASAQTSEIPVGKNCTPGGTKCAEGADCYAVNSMAQTVCGNFQSSCTSDKQCAFNTCNQGACNGFIASSSAAASSASATITSTPTAPGAMPAPSSTIVAPAGSLALGAECNPHVTPSQCAKDAECWASNMMLIARCGNFNAGCKVDSQCAFNSCNNGLCNGFLASSAPAAGNATMMTSATMPAASASSGPIGNGTVIASKSATPTTTGAVQFTGAASVDNAARGILALVAGAAVLAL</sequence>
<reference evidence="2 3" key="1">
    <citation type="journal article" date="2014" name="PLoS ONE">
        <title>De novo Genome Assembly of the Fungal Plant Pathogen Pyrenophora semeniperda.</title>
        <authorList>
            <person name="Soliai M.M."/>
            <person name="Meyer S.E."/>
            <person name="Udall J.A."/>
            <person name="Elzinga D.E."/>
            <person name="Hermansen R.A."/>
            <person name="Bodily P.M."/>
            <person name="Hart A.A."/>
            <person name="Coleman C.E."/>
        </authorList>
    </citation>
    <scope>NUCLEOTIDE SEQUENCE [LARGE SCALE GENOMIC DNA]</scope>
    <source>
        <strain evidence="2 3">CCB06</strain>
        <tissue evidence="2">Mycelium</tissue>
    </source>
</reference>
<protein>
    <submittedName>
        <fullName evidence="2">Acetyl-synthetase</fullName>
    </submittedName>
</protein>
<evidence type="ECO:0000313" key="3">
    <source>
        <dbReference type="Proteomes" id="UP000265663"/>
    </source>
</evidence>
<evidence type="ECO:0000313" key="2">
    <source>
        <dbReference type="EMBL" id="RMZ69292.1"/>
    </source>
</evidence>
<organism evidence="2 3">
    <name type="scientific">Pyrenophora seminiperda CCB06</name>
    <dbReference type="NCBI Taxonomy" id="1302712"/>
    <lineage>
        <taxon>Eukaryota</taxon>
        <taxon>Fungi</taxon>
        <taxon>Dikarya</taxon>
        <taxon>Ascomycota</taxon>
        <taxon>Pezizomycotina</taxon>
        <taxon>Dothideomycetes</taxon>
        <taxon>Pleosporomycetidae</taxon>
        <taxon>Pleosporales</taxon>
        <taxon>Pleosporineae</taxon>
        <taxon>Pleosporaceae</taxon>
        <taxon>Pyrenophora</taxon>
    </lineage>
</organism>
<proteinExistence type="predicted"/>
<dbReference type="OrthoDB" id="5413589at2759"/>
<evidence type="ECO:0000256" key="1">
    <source>
        <dbReference type="SAM" id="SignalP"/>
    </source>
</evidence>
<keyword evidence="1" id="KW-0732">Signal</keyword>
<feature type="signal peptide" evidence="1">
    <location>
        <begin position="1"/>
        <end position="17"/>
    </location>
</feature>
<dbReference type="EMBL" id="KE747818">
    <property type="protein sequence ID" value="RMZ69292.1"/>
    <property type="molecule type" value="Genomic_DNA"/>
</dbReference>
<feature type="chain" id="PRO_5018207787" evidence="1">
    <location>
        <begin position="18"/>
        <end position="250"/>
    </location>
</feature>
<dbReference type="Proteomes" id="UP000265663">
    <property type="component" value="Unassembled WGS sequence"/>
</dbReference>
<gene>
    <name evidence="2" type="ORF">GMOD_00006028</name>
</gene>